<evidence type="ECO:0000256" key="1">
    <source>
        <dbReference type="ARBA" id="ARBA00000707"/>
    </source>
</evidence>
<keyword evidence="2" id="KW-0597">Phosphoprotein</keyword>
<dbReference type="GO" id="GO:0005634">
    <property type="term" value="C:nucleus"/>
    <property type="evidence" value="ECO:0007669"/>
    <property type="project" value="TreeGrafter"/>
</dbReference>
<keyword evidence="4 7" id="KW-0833">Ubl conjugation pathway</keyword>
<evidence type="ECO:0000256" key="7">
    <source>
        <dbReference type="RuleBase" id="RU366025"/>
    </source>
</evidence>
<feature type="domain" description="USP" evidence="9">
    <location>
        <begin position="120"/>
        <end position="421"/>
    </location>
</feature>
<comment type="caution">
    <text evidence="10">The sequence shown here is derived from an EMBL/GenBank/DDBJ whole genome shotgun (WGS) entry which is preliminary data.</text>
</comment>
<keyword evidence="11" id="KW-1185">Reference proteome</keyword>
<feature type="region of interest" description="Disordered" evidence="8">
    <location>
        <begin position="530"/>
        <end position="558"/>
    </location>
</feature>
<dbReference type="GO" id="GO:0005829">
    <property type="term" value="C:cytosol"/>
    <property type="evidence" value="ECO:0007669"/>
    <property type="project" value="TreeGrafter"/>
</dbReference>
<dbReference type="PANTHER" id="PTHR24006">
    <property type="entry name" value="UBIQUITIN CARBOXYL-TERMINAL HYDROLASE"/>
    <property type="match status" value="1"/>
</dbReference>
<dbReference type="InterPro" id="IPR001394">
    <property type="entry name" value="Peptidase_C19_UCH"/>
</dbReference>
<evidence type="ECO:0000256" key="4">
    <source>
        <dbReference type="ARBA" id="ARBA00022786"/>
    </source>
</evidence>
<dbReference type="SUPFAM" id="SSF54001">
    <property type="entry name" value="Cysteine proteinases"/>
    <property type="match status" value="1"/>
</dbReference>
<organism evidence="10 11">
    <name type="scientific">Hymenochirus boettgeri</name>
    <name type="common">Congo dwarf clawed frog</name>
    <dbReference type="NCBI Taxonomy" id="247094"/>
    <lineage>
        <taxon>Eukaryota</taxon>
        <taxon>Metazoa</taxon>
        <taxon>Chordata</taxon>
        <taxon>Craniata</taxon>
        <taxon>Vertebrata</taxon>
        <taxon>Euteleostomi</taxon>
        <taxon>Amphibia</taxon>
        <taxon>Batrachia</taxon>
        <taxon>Anura</taxon>
        <taxon>Pipoidea</taxon>
        <taxon>Pipidae</taxon>
        <taxon>Pipinae</taxon>
        <taxon>Hymenochirus</taxon>
    </lineage>
</organism>
<sequence length="701" mass="79878">MPIVDKLKDSLKNDRKDSEDAEIEKLLAASAKKILLQKIVFEPATKNLCYQLKTLKRKYVILNQTSQAAIGNKSGEGTLIHRQNGDHASGTSDGIPIPQKILFPADKLSMKWERVFRVGAGLQNLGNTCFLNSTVQCLTYTPPLANYLLSKEHSRNCQQSGFCMLCIMQNHLIQAFANSGNSIKPVSFIRELKKIARHFRFGSQEDAHEFLRYTVDAMQKACLNGYPRLDRHSQATSLVHQIFGGYLRSRVKCLICKSVSDTYDPYLDIALEIRNTVNIVRALELFVKSDVLNGENAYMCARCKKKVPASKRFSVHRVSNVLTLSLKRFANFSGGKISKEVGYPEFLNLRPYMSQSQGNPVMYGLYAVLVHSGYSCHAGHYYCYVKASNGQWYQMNDSLVHASNIKVVLNQQAYVLFYLRIPENKKGSESSMCKPQMTHITRPVSAPPAIKKHLPSMFGDTKKKRKIRDHPSKFNTTTGTTEDDSPTKRRKTFTDVFEKNLQNSSFHSGKEQVHRRGQAVLETHSPVHSNTITTSASEPTNPTLTHQTDCQKKKKKKEKIRNMDSKVVFVWDSQIRKGKKRNLTTSNKELPICPIRNGKESLNVKDELLKNSTNKAYSTRVLSWNEEVSTVSLDALSRSNEAKSSALIDEWDEDFDRGKIKKMKFKRKRWRSSNGFQTLQNRRNFWSFSQSRQFSGPVYRF</sequence>
<keyword evidence="6 7" id="KW-0788">Thiol protease</keyword>
<keyword evidence="5 7" id="KW-0378">Hydrolase</keyword>
<dbReference type="PROSITE" id="PS00972">
    <property type="entry name" value="USP_1"/>
    <property type="match status" value="1"/>
</dbReference>
<dbReference type="FunFam" id="3.90.70.10:FF:000016">
    <property type="entry name" value="Ubiquitin carboxyl-terminal hydrolase 36"/>
    <property type="match status" value="1"/>
</dbReference>
<feature type="compositionally biased region" description="Polar residues" evidence="8">
    <location>
        <begin position="530"/>
        <end position="548"/>
    </location>
</feature>
<keyword evidence="3 7" id="KW-0645">Protease</keyword>
<dbReference type="OrthoDB" id="420187at2759"/>
<feature type="region of interest" description="Disordered" evidence="8">
    <location>
        <begin position="461"/>
        <end position="489"/>
    </location>
</feature>
<accession>A0A8T2JW25</accession>
<protein>
    <recommendedName>
        <fullName evidence="7">Ubiquitin carboxyl-terminal hydrolase</fullName>
        <ecNumber evidence="7">3.4.19.12</ecNumber>
    </recommendedName>
</protein>
<evidence type="ECO:0000256" key="8">
    <source>
        <dbReference type="SAM" id="MobiDB-lite"/>
    </source>
</evidence>
<dbReference type="InterPro" id="IPR038765">
    <property type="entry name" value="Papain-like_cys_pep_sf"/>
</dbReference>
<dbReference type="Pfam" id="PF00443">
    <property type="entry name" value="UCH"/>
    <property type="match status" value="1"/>
</dbReference>
<dbReference type="InterPro" id="IPR028889">
    <property type="entry name" value="USP"/>
</dbReference>
<name>A0A8T2JW25_9PIPI</name>
<evidence type="ECO:0000256" key="3">
    <source>
        <dbReference type="ARBA" id="ARBA00022670"/>
    </source>
</evidence>
<dbReference type="PROSITE" id="PS50235">
    <property type="entry name" value="USP_3"/>
    <property type="match status" value="1"/>
</dbReference>
<evidence type="ECO:0000256" key="5">
    <source>
        <dbReference type="ARBA" id="ARBA00022801"/>
    </source>
</evidence>
<evidence type="ECO:0000313" key="10">
    <source>
        <dbReference type="EMBL" id="KAG8446556.1"/>
    </source>
</evidence>
<dbReference type="AlphaFoldDB" id="A0A8T2JW25"/>
<dbReference type="Gene3D" id="3.90.70.10">
    <property type="entry name" value="Cysteine proteinases"/>
    <property type="match status" value="1"/>
</dbReference>
<comment type="similarity">
    <text evidence="7">Belongs to the peptidase C19 family.</text>
</comment>
<dbReference type="GO" id="GO:0006508">
    <property type="term" value="P:proteolysis"/>
    <property type="evidence" value="ECO:0007669"/>
    <property type="project" value="UniProtKB-KW"/>
</dbReference>
<evidence type="ECO:0000259" key="9">
    <source>
        <dbReference type="PROSITE" id="PS50235"/>
    </source>
</evidence>
<proteinExistence type="inferred from homology"/>
<evidence type="ECO:0000256" key="6">
    <source>
        <dbReference type="ARBA" id="ARBA00022807"/>
    </source>
</evidence>
<dbReference type="PANTHER" id="PTHR24006:SF653">
    <property type="entry name" value="UBIQUITIN CARBOXYL-TERMINAL HYDROLASE 36"/>
    <property type="match status" value="1"/>
</dbReference>
<dbReference type="Proteomes" id="UP000812440">
    <property type="component" value="Chromosome 8_10"/>
</dbReference>
<dbReference type="PROSITE" id="PS00973">
    <property type="entry name" value="USP_2"/>
    <property type="match status" value="1"/>
</dbReference>
<dbReference type="CDD" id="cd02661">
    <property type="entry name" value="Peptidase_C19E"/>
    <property type="match status" value="1"/>
</dbReference>
<dbReference type="GO" id="GO:0004843">
    <property type="term" value="F:cysteine-type deubiquitinase activity"/>
    <property type="evidence" value="ECO:0007669"/>
    <property type="project" value="UniProtKB-UniRule"/>
</dbReference>
<dbReference type="EMBL" id="JAACNH010000003">
    <property type="protein sequence ID" value="KAG8446556.1"/>
    <property type="molecule type" value="Genomic_DNA"/>
</dbReference>
<evidence type="ECO:0000256" key="2">
    <source>
        <dbReference type="ARBA" id="ARBA00022553"/>
    </source>
</evidence>
<gene>
    <name evidence="10" type="ORF">GDO86_014130</name>
</gene>
<dbReference type="EC" id="3.4.19.12" evidence="7"/>
<dbReference type="InterPro" id="IPR050164">
    <property type="entry name" value="Peptidase_C19"/>
</dbReference>
<dbReference type="GO" id="GO:0016579">
    <property type="term" value="P:protein deubiquitination"/>
    <property type="evidence" value="ECO:0007669"/>
    <property type="project" value="InterPro"/>
</dbReference>
<dbReference type="GO" id="GO:0042981">
    <property type="term" value="P:regulation of apoptotic process"/>
    <property type="evidence" value="ECO:0007669"/>
    <property type="project" value="TreeGrafter"/>
</dbReference>
<dbReference type="InterPro" id="IPR018200">
    <property type="entry name" value="USP_CS"/>
</dbReference>
<comment type="catalytic activity">
    <reaction evidence="1 7">
        <text>Thiol-dependent hydrolysis of ester, thioester, amide, peptide and isopeptide bonds formed by the C-terminal Gly of ubiquitin (a 76-residue protein attached to proteins as an intracellular targeting signal).</text>
        <dbReference type="EC" id="3.4.19.12"/>
    </reaction>
</comment>
<reference evidence="10" key="1">
    <citation type="thesis" date="2020" institute="ProQuest LLC" country="789 East Eisenhower Parkway, Ann Arbor, MI, USA">
        <title>Comparative Genomics and Chromosome Evolution.</title>
        <authorList>
            <person name="Mudd A.B."/>
        </authorList>
    </citation>
    <scope>NUCLEOTIDE SEQUENCE</scope>
    <source>
        <strain evidence="10">Female2</strain>
        <tissue evidence="10">Blood</tissue>
    </source>
</reference>
<evidence type="ECO:0000313" key="11">
    <source>
        <dbReference type="Proteomes" id="UP000812440"/>
    </source>
</evidence>